<feature type="compositionally biased region" description="Gly residues" evidence="1">
    <location>
        <begin position="550"/>
        <end position="570"/>
    </location>
</feature>
<feature type="region of interest" description="Disordered" evidence="1">
    <location>
        <begin position="631"/>
        <end position="654"/>
    </location>
</feature>
<feature type="region of interest" description="Disordered" evidence="1">
    <location>
        <begin position="251"/>
        <end position="390"/>
    </location>
</feature>
<organism evidence="3 4">
    <name type="scientific">Daldinia eschscholtzii</name>
    <dbReference type="NCBI Taxonomy" id="292717"/>
    <lineage>
        <taxon>Eukaryota</taxon>
        <taxon>Fungi</taxon>
        <taxon>Dikarya</taxon>
        <taxon>Ascomycota</taxon>
        <taxon>Pezizomycotina</taxon>
        <taxon>Sordariomycetes</taxon>
        <taxon>Xylariomycetidae</taxon>
        <taxon>Xylariales</taxon>
        <taxon>Hypoxylaceae</taxon>
        <taxon>Daldinia</taxon>
    </lineage>
</organism>
<feature type="compositionally biased region" description="Pro residues" evidence="1">
    <location>
        <begin position="284"/>
        <end position="293"/>
    </location>
</feature>
<feature type="compositionally biased region" description="Polar residues" evidence="1">
    <location>
        <begin position="444"/>
        <end position="460"/>
    </location>
</feature>
<feature type="domain" description="CRIB" evidence="2">
    <location>
        <begin position="198"/>
        <end position="211"/>
    </location>
</feature>
<feature type="region of interest" description="Disordered" evidence="1">
    <location>
        <begin position="549"/>
        <end position="572"/>
    </location>
</feature>
<comment type="caution">
    <text evidence="3">The sequence shown here is derived from an EMBL/GenBank/DDBJ whole genome shotgun (WGS) entry which is preliminary data.</text>
</comment>
<evidence type="ECO:0000313" key="4">
    <source>
        <dbReference type="Proteomes" id="UP001369815"/>
    </source>
</evidence>
<accession>A0AAX6MCQ4</accession>
<gene>
    <name evidence="3" type="ORF">Daesc_008753</name>
</gene>
<feature type="compositionally biased region" description="Polar residues" evidence="1">
    <location>
        <begin position="101"/>
        <end position="124"/>
    </location>
</feature>
<protein>
    <recommendedName>
        <fullName evidence="2">CRIB domain-containing protein</fullName>
    </recommendedName>
</protein>
<sequence length="879" mass="96105">MSSHSYDKEQRPRATSSALSHAPEHSYSSTSLAPNAPLYQRSHSIGDILEPAMDGPPSPDRIRVFSSHKKRNSSTDKHRSELTMSSGSSSRLSATSDRQSWNQSRESLGLSRNPSQRSSSTGTPSHERPDSLQFFGKGIFRKGKLRRGSSDQGSSNSSLDAVESSNESKEQHFIQSVFTRRRALRGEPSASTQRKLQISGPYNFQHLTHTHKDSVPDLDNANRLELVSEFASLQIQGGRRHTEAFLEGIPHGESRFPSYSETSYHQEDPSVGLNADGAHLRASQPPPLPPLPPIRLTKRSQSQDKIRVPPPRPPRSPIGESSMMPLGQPQVPPTQQVHHPPRTSSRTSVRHDRFGSISGASVERSGSSFSFRNPQPFAPSSPSRAQTPHAPLVSPVMESEYEEPSPLSKVPHAVTTTEEVAWPLSNSISSLPDVPEEEEHHAQSRPSRSRMSVASNHSSLRGSVSVPLLRQFSMNRTTSNASDTLGKFDFSSQRATQANTRDYSIDGIGGDSWEDDIDYCYEHEAEANCDYAWERPSCDIRYPEEVRGRSIGGQSLGGQSLGGQSLGGQSMGSQSETVITFGRLSDAFLSPGSTDVPILSPASQISSTTAQEALTPNLSLPVTSNFSLPRRESSAQLLRDNSRSQTPERNFKEAQAFSLSPSLLIPDDYHQQMLQYQREGLEDDSDDDELVIQGNTLDEPIIRFGKNLKPSNARSSASTTDSRFSEHSMTSSRHKSTTSTSTGFTRWTGSSMSSWQGRDSTQHILTKPAGESGPVVIVSPTQATTPMTPMTAMKFDEEISPKQEPNREKHGRTQSHAGLLMRTNYDAPAPAAAAAAATESKPAAKEPPKTRRRARTTSRSHAAPLALFPTVNPLPGGRI</sequence>
<dbReference type="PROSITE" id="PS50108">
    <property type="entry name" value="CRIB"/>
    <property type="match status" value="1"/>
</dbReference>
<feature type="compositionally biased region" description="Polar residues" evidence="1">
    <location>
        <begin position="709"/>
        <end position="722"/>
    </location>
</feature>
<feature type="region of interest" description="Disordered" evidence="1">
    <location>
        <begin position="1"/>
        <end position="173"/>
    </location>
</feature>
<evidence type="ECO:0000256" key="1">
    <source>
        <dbReference type="SAM" id="MobiDB-lite"/>
    </source>
</evidence>
<feature type="region of interest" description="Disordered" evidence="1">
    <location>
        <begin position="427"/>
        <end position="460"/>
    </location>
</feature>
<dbReference type="AlphaFoldDB" id="A0AAX6MCQ4"/>
<evidence type="ECO:0000313" key="3">
    <source>
        <dbReference type="EMBL" id="KAK6950425.1"/>
    </source>
</evidence>
<feature type="region of interest" description="Disordered" evidence="1">
    <location>
        <begin position="829"/>
        <end position="879"/>
    </location>
</feature>
<feature type="compositionally biased region" description="Basic and acidic residues" evidence="1">
    <location>
        <begin position="1"/>
        <end position="12"/>
    </location>
</feature>
<dbReference type="InterPro" id="IPR000095">
    <property type="entry name" value="CRIB_dom"/>
</dbReference>
<name>A0AAX6MCQ4_9PEZI</name>
<evidence type="ECO:0000259" key="2">
    <source>
        <dbReference type="PROSITE" id="PS50108"/>
    </source>
</evidence>
<keyword evidence="4" id="KW-1185">Reference proteome</keyword>
<dbReference type="EMBL" id="JBANMG010000008">
    <property type="protein sequence ID" value="KAK6950425.1"/>
    <property type="molecule type" value="Genomic_DNA"/>
</dbReference>
<feature type="compositionally biased region" description="Low complexity" evidence="1">
    <location>
        <begin position="829"/>
        <end position="841"/>
    </location>
</feature>
<feature type="compositionally biased region" description="Low complexity" evidence="1">
    <location>
        <begin position="82"/>
        <end position="100"/>
    </location>
</feature>
<feature type="compositionally biased region" description="Polar residues" evidence="1">
    <location>
        <begin position="752"/>
        <end position="764"/>
    </location>
</feature>
<dbReference type="Proteomes" id="UP001369815">
    <property type="component" value="Unassembled WGS sequence"/>
</dbReference>
<feature type="region of interest" description="Disordered" evidence="1">
    <location>
        <begin position="703"/>
        <end position="777"/>
    </location>
</feature>
<reference evidence="3 4" key="1">
    <citation type="journal article" date="2024" name="Front Chem Biol">
        <title>Unveiling the potential of Daldinia eschscholtzii MFLUCC 19-0629 through bioactivity and bioinformatics studies for enhanced sustainable agriculture production.</title>
        <authorList>
            <person name="Brooks S."/>
            <person name="Weaver J.A."/>
            <person name="Klomchit A."/>
            <person name="Alharthi S.A."/>
            <person name="Onlamun T."/>
            <person name="Nurani R."/>
            <person name="Vong T.K."/>
            <person name="Alberti F."/>
            <person name="Greco C."/>
        </authorList>
    </citation>
    <scope>NUCLEOTIDE SEQUENCE [LARGE SCALE GENOMIC DNA]</scope>
    <source>
        <strain evidence="3">MFLUCC 19-0629</strain>
    </source>
</reference>
<feature type="compositionally biased region" description="Low complexity" evidence="1">
    <location>
        <begin position="737"/>
        <end position="751"/>
    </location>
</feature>
<feature type="compositionally biased region" description="Polar residues" evidence="1">
    <location>
        <begin position="364"/>
        <end position="386"/>
    </location>
</feature>
<proteinExistence type="predicted"/>